<dbReference type="Proteomes" id="UP000077684">
    <property type="component" value="Unassembled WGS sequence"/>
</dbReference>
<dbReference type="AlphaFoldDB" id="A0A8X7MM24"/>
<feature type="compositionally biased region" description="Basic residues" evidence="1">
    <location>
        <begin position="660"/>
        <end position="670"/>
    </location>
</feature>
<feature type="compositionally biased region" description="Acidic residues" evidence="1">
    <location>
        <begin position="128"/>
        <end position="149"/>
    </location>
</feature>
<name>A0A8X7MM24_9BASI</name>
<feature type="compositionally biased region" description="Basic and acidic residues" evidence="1">
    <location>
        <begin position="505"/>
        <end position="518"/>
    </location>
</feature>
<feature type="region of interest" description="Disordered" evidence="1">
    <location>
        <begin position="601"/>
        <end position="620"/>
    </location>
</feature>
<protein>
    <submittedName>
        <fullName evidence="2">Uncharacterized protein</fullName>
    </submittedName>
</protein>
<reference evidence="2" key="2">
    <citation type="journal article" date="2019" name="IMA Fungus">
        <title>Genome sequencing and comparison of five Tilletia species to identify candidate genes for the detection of regulated species infecting wheat.</title>
        <authorList>
            <person name="Nguyen H.D.T."/>
            <person name="Sultana T."/>
            <person name="Kesanakurti P."/>
            <person name="Hambleton S."/>
        </authorList>
    </citation>
    <scope>NUCLEOTIDE SEQUENCE</scope>
    <source>
        <strain evidence="2">DAOMC 236426</strain>
    </source>
</reference>
<dbReference type="PANTHER" id="PTHR46579">
    <property type="entry name" value="F5/8 TYPE C DOMAIN-CONTAINING PROTEIN-RELATED"/>
    <property type="match status" value="1"/>
</dbReference>
<dbReference type="EMBL" id="LWDE02001516">
    <property type="protein sequence ID" value="KAE8240149.1"/>
    <property type="molecule type" value="Genomic_DNA"/>
</dbReference>
<feature type="region of interest" description="Disordered" evidence="1">
    <location>
        <begin position="58"/>
        <end position="183"/>
    </location>
</feature>
<reference evidence="2" key="1">
    <citation type="submission" date="2016-04" db="EMBL/GenBank/DDBJ databases">
        <authorList>
            <person name="Nguyen H.D."/>
            <person name="Samba Siva P."/>
            <person name="Cullis J."/>
            <person name="Levesque C.A."/>
            <person name="Hambleton S."/>
        </authorList>
    </citation>
    <scope>NUCLEOTIDE SEQUENCE</scope>
    <source>
        <strain evidence="2">DAOMC 236426</strain>
    </source>
</reference>
<keyword evidence="3" id="KW-1185">Reference proteome</keyword>
<dbReference type="InterPro" id="IPR004242">
    <property type="entry name" value="Transposase_21"/>
</dbReference>
<dbReference type="PANTHER" id="PTHR46579:SF1">
    <property type="entry name" value="F5_8 TYPE C DOMAIN-CONTAINING PROTEIN"/>
    <property type="match status" value="1"/>
</dbReference>
<feature type="compositionally biased region" description="Acidic residues" evidence="1">
    <location>
        <begin position="680"/>
        <end position="707"/>
    </location>
</feature>
<feature type="compositionally biased region" description="Polar residues" evidence="1">
    <location>
        <begin position="519"/>
        <end position="529"/>
    </location>
</feature>
<accession>A0A8X7MM24</accession>
<feature type="region of interest" description="Disordered" evidence="1">
    <location>
        <begin position="501"/>
        <end position="538"/>
    </location>
</feature>
<evidence type="ECO:0000256" key="1">
    <source>
        <dbReference type="SAM" id="MobiDB-lite"/>
    </source>
</evidence>
<feature type="region of interest" description="Disordered" evidence="1">
    <location>
        <begin position="658"/>
        <end position="712"/>
    </location>
</feature>
<sequence>MPAHRKKKSVPDAAHASLFTLPRRPGYDSITKQYWCGCAVNGCSSSGQALSPVSKLSLLSSGHQHPSDHGGAYTFGEEGGNAFHSGPSDYNEDSMHLDFDPGDNGSNNDSQGGPSLDIDGINAADRETDAEDESDGGSEEDMDEFGDGVEPERVLDPQRPALPDVEPEEPPIPSSTNSNLPTSAHRLSLDDLVQDSLDHYHDTCRAFMTLVAALSSFFGLGRQAAGHLLVFFATVISPLLATPGSTPPRQLATVRKQLGLVPHLVHYAVCPACERLSLVADASEECQACGEILYERAGKPVILFVYQTLTSWLSWLLQQPGIEAALQEWRDEPPSTTMRDVYDGAAWQSERDVNGRPFTDHTLSLLTALGIDCFSPFRSQYTSWHSTGAIMMTILNLPQRLRYMQASTYLSGCTPGPKEPSATRVGQYLQPLMEELAEFVDGKIIPTSTAPNGRKVRLRVAFFCGDSVGRNKICGFPPHSVRKGDFCGFCPVTFSTRISAFDEPLPSRDPRQHKRDSVRCSQPFTSKAAQTRHERRTGARASALNDLPYWNSVSRSPVDAMHCIELGVVKRLFHRTYIEGTTITPQQLLVVQSLLRNSQIPASEEAPDHRLGDPGGGSATAAQWSTLGRRILVLALYLAWKNEIDSNETIFFVHPEPVKKNKKRKKRGRNHPTAGGEVKDEADDPNLVDPEDDAHEVEEGDDPDDEVINAPDPASVPRAVLNAREVLINTAELAAAATLTARHSINADEISDLDDFLRSFGAGQAALYGPKWVVYNTHIATHVPEHIKRFGPAWHFSAYHFERMNGQLSNTGTNRHRNGEIESSYTNAFCTRGRFEMFLSRNESLAEAASLADRIPPIKLDIPSRLDSRSVLGREGNVSVVMSVGKPYDIPSRLYAHLFDHIRRTNPTALPSWSTRSDGTKVIKRMQRHDSLKFGHVLLGGSGLRVNANVSRTFCVVEADGGTLDLFQIANILSHDFRAASGTETRVYLLGRRASKVSVPGFDEAMSDPRLQRYLKYFWTDANQWGEEELLPVSRLASDALTVTLDSLTGVSPGEDQRQHQCESRVFFWR</sequence>
<organism evidence="2 3">
    <name type="scientific">Tilletia controversa</name>
    <name type="common">dwarf bunt fungus</name>
    <dbReference type="NCBI Taxonomy" id="13291"/>
    <lineage>
        <taxon>Eukaryota</taxon>
        <taxon>Fungi</taxon>
        <taxon>Dikarya</taxon>
        <taxon>Basidiomycota</taxon>
        <taxon>Ustilaginomycotina</taxon>
        <taxon>Exobasidiomycetes</taxon>
        <taxon>Tilletiales</taxon>
        <taxon>Tilletiaceae</taxon>
        <taxon>Tilletia</taxon>
    </lineage>
</organism>
<evidence type="ECO:0000313" key="3">
    <source>
        <dbReference type="Proteomes" id="UP000077684"/>
    </source>
</evidence>
<feature type="compositionally biased region" description="Low complexity" evidence="1">
    <location>
        <begin position="102"/>
        <end position="115"/>
    </location>
</feature>
<proteinExistence type="predicted"/>
<dbReference type="Pfam" id="PF02992">
    <property type="entry name" value="Transposase_21"/>
    <property type="match status" value="1"/>
</dbReference>
<evidence type="ECO:0000313" key="2">
    <source>
        <dbReference type="EMBL" id="KAE8240149.1"/>
    </source>
</evidence>
<gene>
    <name evidence="2" type="ORF">A4X06_0g7886</name>
</gene>
<comment type="caution">
    <text evidence="2">The sequence shown here is derived from an EMBL/GenBank/DDBJ whole genome shotgun (WGS) entry which is preliminary data.</text>
</comment>